<dbReference type="Pfam" id="PF12796">
    <property type="entry name" value="Ank_2"/>
    <property type="match status" value="1"/>
</dbReference>
<evidence type="ECO:0000256" key="3">
    <source>
        <dbReference type="PROSITE-ProRule" id="PRU00023"/>
    </source>
</evidence>
<dbReference type="PANTHER" id="PTHR24189">
    <property type="entry name" value="MYOTROPHIN"/>
    <property type="match status" value="1"/>
</dbReference>
<evidence type="ECO:0000256" key="2">
    <source>
        <dbReference type="ARBA" id="ARBA00023043"/>
    </source>
</evidence>
<dbReference type="PANTHER" id="PTHR24189:SF50">
    <property type="entry name" value="ANKYRIN REPEAT AND SOCS BOX PROTEIN 2"/>
    <property type="match status" value="1"/>
</dbReference>
<feature type="region of interest" description="Disordered" evidence="4">
    <location>
        <begin position="187"/>
        <end position="225"/>
    </location>
</feature>
<dbReference type="Proteomes" id="UP000475666">
    <property type="component" value="Unassembled WGS sequence"/>
</dbReference>
<protein>
    <submittedName>
        <fullName evidence="5">Uncharacterized protein</fullName>
    </submittedName>
</protein>
<dbReference type="PROSITE" id="PS50088">
    <property type="entry name" value="ANK_REPEAT"/>
    <property type="match status" value="1"/>
</dbReference>
<feature type="repeat" description="ANK" evidence="3">
    <location>
        <begin position="113"/>
        <end position="141"/>
    </location>
</feature>
<dbReference type="SUPFAM" id="SSF48403">
    <property type="entry name" value="Ankyrin repeat"/>
    <property type="match status" value="1"/>
</dbReference>
<dbReference type="EMBL" id="JAAGMQ010000994">
    <property type="protein sequence ID" value="NEC38144.1"/>
    <property type="molecule type" value="Genomic_DNA"/>
</dbReference>
<reference evidence="5 6" key="1">
    <citation type="submission" date="2020-01" db="EMBL/GenBank/DDBJ databases">
        <title>Insect and environment-associated Actinomycetes.</title>
        <authorList>
            <person name="Currrie C."/>
            <person name="Chevrette M."/>
            <person name="Carlson C."/>
            <person name="Stubbendieck R."/>
            <person name="Wendt-Pienkowski E."/>
        </authorList>
    </citation>
    <scope>NUCLEOTIDE SEQUENCE [LARGE SCALE GENOMIC DNA]</scope>
    <source>
        <strain evidence="5 6">SID7739</strain>
    </source>
</reference>
<sequence length="225" mass="24425">MEINEYETLSMLLDAGADPDEVFFELTLLTHAIDMEGDSHLQSGHPLHTAGTAIVLAYGADPRLPAASGRTPLQIAEYYGHEPATRLLQRFFTPAEAPGRARGMGRGSFVEVESWTPVHRAVEMSDYETLTALLDSGADPDEVCFGHTLLTHAIDLEGDGHLQTNYPLNTASTAILLAYGADPRLPAIDGETPPADRRVLPPRTDQTAAPALPRPHTGWPPRERT</sequence>
<dbReference type="PROSITE" id="PS50297">
    <property type="entry name" value="ANK_REP_REGION"/>
    <property type="match status" value="1"/>
</dbReference>
<accession>A0A6G3TND5</accession>
<evidence type="ECO:0000256" key="4">
    <source>
        <dbReference type="SAM" id="MobiDB-lite"/>
    </source>
</evidence>
<gene>
    <name evidence="5" type="ORF">G3I66_33940</name>
</gene>
<dbReference type="InterPro" id="IPR050745">
    <property type="entry name" value="Multifunctional_regulatory"/>
</dbReference>
<dbReference type="Gene3D" id="1.25.40.20">
    <property type="entry name" value="Ankyrin repeat-containing domain"/>
    <property type="match status" value="2"/>
</dbReference>
<dbReference type="AlphaFoldDB" id="A0A6G3TND5"/>
<dbReference type="InterPro" id="IPR002110">
    <property type="entry name" value="Ankyrin_rpt"/>
</dbReference>
<dbReference type="SMART" id="SM00248">
    <property type="entry name" value="ANK"/>
    <property type="match status" value="3"/>
</dbReference>
<proteinExistence type="predicted"/>
<dbReference type="InterPro" id="IPR036770">
    <property type="entry name" value="Ankyrin_rpt-contain_sf"/>
</dbReference>
<organism evidence="5 6">
    <name type="scientific">Streptomyces rubrogriseus</name>
    <dbReference type="NCBI Taxonomy" id="194673"/>
    <lineage>
        <taxon>Bacteria</taxon>
        <taxon>Bacillati</taxon>
        <taxon>Actinomycetota</taxon>
        <taxon>Actinomycetes</taxon>
        <taxon>Kitasatosporales</taxon>
        <taxon>Streptomycetaceae</taxon>
        <taxon>Streptomyces</taxon>
        <taxon>Streptomyces violaceoruber group</taxon>
    </lineage>
</organism>
<keyword evidence="1" id="KW-0677">Repeat</keyword>
<comment type="caution">
    <text evidence="5">The sequence shown here is derived from an EMBL/GenBank/DDBJ whole genome shotgun (WGS) entry which is preliminary data.</text>
</comment>
<evidence type="ECO:0000313" key="5">
    <source>
        <dbReference type="EMBL" id="NEC38144.1"/>
    </source>
</evidence>
<evidence type="ECO:0000256" key="1">
    <source>
        <dbReference type="ARBA" id="ARBA00022737"/>
    </source>
</evidence>
<name>A0A6G3TND5_9ACTN</name>
<keyword evidence="2 3" id="KW-0040">ANK repeat</keyword>
<evidence type="ECO:0000313" key="6">
    <source>
        <dbReference type="Proteomes" id="UP000475666"/>
    </source>
</evidence>